<dbReference type="AlphaFoldDB" id="A0AAD5XZN6"/>
<protein>
    <recommendedName>
        <fullName evidence="5">Cilia-and flagella-associated protein 96</fullName>
    </recommendedName>
</protein>
<dbReference type="Proteomes" id="UP001211065">
    <property type="component" value="Unassembled WGS sequence"/>
</dbReference>
<evidence type="ECO:0000256" key="6">
    <source>
        <dbReference type="SAM" id="MobiDB-lite"/>
    </source>
</evidence>
<evidence type="ECO:0000256" key="4">
    <source>
        <dbReference type="ARBA" id="ARBA00035656"/>
    </source>
</evidence>
<evidence type="ECO:0000313" key="7">
    <source>
        <dbReference type="EMBL" id="KAJ3217795.1"/>
    </source>
</evidence>
<proteinExistence type="inferred from homology"/>
<dbReference type="Pfam" id="PF15239">
    <property type="entry name" value="CFAP96-like"/>
    <property type="match status" value="1"/>
</dbReference>
<dbReference type="GO" id="GO:0005881">
    <property type="term" value="C:cytoplasmic microtubule"/>
    <property type="evidence" value="ECO:0007669"/>
    <property type="project" value="TreeGrafter"/>
</dbReference>
<gene>
    <name evidence="7" type="ORF">HK099_005325</name>
</gene>
<evidence type="ECO:0000256" key="5">
    <source>
        <dbReference type="ARBA" id="ARBA00035693"/>
    </source>
</evidence>
<evidence type="ECO:0000256" key="2">
    <source>
        <dbReference type="ARBA" id="ARBA00022490"/>
    </source>
</evidence>
<dbReference type="PANTHER" id="PTHR31144">
    <property type="entry name" value="UPF0602 PROTEIN C4ORF47"/>
    <property type="match status" value="1"/>
</dbReference>
<evidence type="ECO:0000256" key="1">
    <source>
        <dbReference type="ARBA" id="ARBA00004300"/>
    </source>
</evidence>
<keyword evidence="2" id="KW-0963">Cytoplasm</keyword>
<keyword evidence="8" id="KW-1185">Reference proteome</keyword>
<reference evidence="7" key="1">
    <citation type="submission" date="2020-05" db="EMBL/GenBank/DDBJ databases">
        <title>Phylogenomic resolution of chytrid fungi.</title>
        <authorList>
            <person name="Stajich J.E."/>
            <person name="Amses K."/>
            <person name="Simmons R."/>
            <person name="Seto K."/>
            <person name="Myers J."/>
            <person name="Bonds A."/>
            <person name="Quandt C.A."/>
            <person name="Barry K."/>
            <person name="Liu P."/>
            <person name="Grigoriev I."/>
            <person name="Longcore J.E."/>
            <person name="James T.Y."/>
        </authorList>
    </citation>
    <scope>NUCLEOTIDE SEQUENCE</scope>
    <source>
        <strain evidence="7">JEL0476</strain>
    </source>
</reference>
<name>A0AAD5XZN6_9FUNG</name>
<dbReference type="PANTHER" id="PTHR31144:SF1">
    <property type="entry name" value="UPF0602 PROTEIN C4ORF47"/>
    <property type="match status" value="1"/>
</dbReference>
<feature type="region of interest" description="Disordered" evidence="6">
    <location>
        <begin position="1"/>
        <end position="23"/>
    </location>
</feature>
<dbReference type="InterPro" id="IPR029358">
    <property type="entry name" value="CFAP96"/>
</dbReference>
<keyword evidence="3" id="KW-0206">Cytoskeleton</keyword>
<accession>A0AAD5XZN6</accession>
<comment type="caution">
    <text evidence="7">The sequence shown here is derived from an EMBL/GenBank/DDBJ whole genome shotgun (WGS) entry which is preliminary data.</text>
</comment>
<feature type="non-terminal residue" evidence="7">
    <location>
        <position position="74"/>
    </location>
</feature>
<comment type="similarity">
    <text evidence="4">Belongs to the CFAP96 family.</text>
</comment>
<evidence type="ECO:0000256" key="3">
    <source>
        <dbReference type="ARBA" id="ARBA00023212"/>
    </source>
</evidence>
<dbReference type="EMBL" id="JADGJW010000409">
    <property type="protein sequence ID" value="KAJ3217795.1"/>
    <property type="molecule type" value="Genomic_DNA"/>
</dbReference>
<sequence>STLDYKGVGRQFQTNPPKKGQHTKDVYFDKEFSRILENEASTDLIKLRRKWRIAAKEKNVSNQPFKPASVPPQP</sequence>
<evidence type="ECO:0000313" key="8">
    <source>
        <dbReference type="Proteomes" id="UP001211065"/>
    </source>
</evidence>
<organism evidence="7 8">
    <name type="scientific">Clydaea vesicula</name>
    <dbReference type="NCBI Taxonomy" id="447962"/>
    <lineage>
        <taxon>Eukaryota</taxon>
        <taxon>Fungi</taxon>
        <taxon>Fungi incertae sedis</taxon>
        <taxon>Chytridiomycota</taxon>
        <taxon>Chytridiomycota incertae sedis</taxon>
        <taxon>Chytridiomycetes</taxon>
        <taxon>Lobulomycetales</taxon>
        <taxon>Lobulomycetaceae</taxon>
        <taxon>Clydaea</taxon>
    </lineage>
</organism>
<comment type="subcellular location">
    <subcellularLocation>
        <location evidence="1">Cytoplasm</location>
        <location evidence="1">Cytoskeleton</location>
        <location evidence="1">Microtubule organizing center</location>
        <location evidence="1">Centrosome</location>
    </subcellularLocation>
</comment>